<protein>
    <recommendedName>
        <fullName evidence="4">Pentacotripeptide-repeat region of PRORP domain-containing protein</fullName>
    </recommendedName>
</protein>
<evidence type="ECO:0000256" key="2">
    <source>
        <dbReference type="PROSITE-ProRule" id="PRU00708"/>
    </source>
</evidence>
<dbReference type="EMBL" id="HBHT01020363">
    <property type="protein sequence ID" value="CAD9969410.1"/>
    <property type="molecule type" value="Transcribed_RNA"/>
</dbReference>
<sequence>MFRDRHGFNSAYEMFHAIKTPRRGMSLSREKVVENLFLLLDLLSEEARKVNSQTDEGGRPVRALPGKLFGSILLEWRDHIRDEARRAATPQQSEGGAFQRNLESLDRDLGDMSPTVVKERVQQYFDSGILTPTPVIFNIILSALDEVTARQNSTVVGEEIFQNMLERSKFNCQDLQCHPDATTAQEMMRLWAHSGLDEATERVDYYLNEVKAWHEQTKRKDMKPTINMYCYAIETCGRSSQDDAISRIQNLFAEMKATKSFDLNAISYSRVCCALANCNQPGSCDAARMVFDEVLQKFEQSHDKKRASHLMPRKESYLPLLKAYIRERRTLDAVTLIQDLDDCARRLSNPMLRPDDSHRALVQKKETWGRGSIVTTEKSQLQNDLDGLLPGIPVQSARQGDWNRVLDFLKTWRKDPSQVNVLRGQLLNRLWNTFDSFSAEAMMLRGTHEQTSSTGPFLAVDERTFGSILVAWRNSLVSTASAQSNHGGKNDPSFQELNPVAVFEKMIRCVDAGLVEPSPQYIDIILEALQTLKSPDKAPYYGHRLFQHMLQRSQYDPTNTQQHPTKKSMQQMIHLWRLSCLPEAAEKAESCLSELDTWSQRTKLEEYQLEPRIYCSVMETHSAASPPDIAIDRIKKLFVEMKNKCPEETLNGISYTRVCVCLSRSRHPDAGDAVRDVLNEMLKLFFEEDIRKFKPNQHIFNAALTAYGRAGQPDKALELIEEMEQLSKQTGDSSFYPNNMSYSALIWAYAKKGDIPGAQSALLRMQKEHGNFDVDIDAWDGVLTAWAASGDPGAVKKITEMIDWIKTNSGGNGNALSRSTYNTLMAGHAQQGTKAAAQSADDLCKWMSESDDKDVKPDYDTYKNQLLAWKNAEDPDRADKTLRTLCEQVRKGALSPTVLGPTHFTIVIGAWANSKQPEAHLKATHVFKMMKDMNMRPTVVSYNSLLWAWARNNSTDPGKPVEQLFQEMLREWRKDGDILKPDGVTYNALLRGLSRSSDAHALDRAEMYFEQMKGLGIKQNAHVYTTLIGAWAQRKKPDCADALFQRMKEGYLGGDEALKPTEHVYSVINWAWCASDHPEQATEVLNEWVAAVEAGNLQRKPNSREFGGVLQAWLRSDRPDAAERAESVLELMIQSSADQGDSLPNVVSFSSVISAYVKSKAPHSGERALNLLKVQKKLAEKHGNTLVRPNFLTYSGVMMALILSGGGSAEVELDRIMDELADKEDGFFREFRTTELLGKIKTALHRSPFPSKSRLLHKCEKLESSCGAQTLS</sequence>
<dbReference type="InterPro" id="IPR002885">
    <property type="entry name" value="PPR_rpt"/>
</dbReference>
<dbReference type="PROSITE" id="PS51375">
    <property type="entry name" value="PPR"/>
    <property type="match status" value="2"/>
</dbReference>
<accession>A0A7S3DQB4</accession>
<proteinExistence type="predicted"/>
<evidence type="ECO:0000313" key="3">
    <source>
        <dbReference type="EMBL" id="CAD9969410.1"/>
    </source>
</evidence>
<dbReference type="Pfam" id="PF01535">
    <property type="entry name" value="PPR"/>
    <property type="match status" value="2"/>
</dbReference>
<gene>
    <name evidence="3" type="ORF">APAL1065_LOCUS13640</name>
</gene>
<reference evidence="3" key="1">
    <citation type="submission" date="2021-01" db="EMBL/GenBank/DDBJ databases">
        <authorList>
            <person name="Corre E."/>
            <person name="Pelletier E."/>
            <person name="Niang G."/>
            <person name="Scheremetjew M."/>
            <person name="Finn R."/>
            <person name="Kale V."/>
            <person name="Holt S."/>
            <person name="Cochrane G."/>
            <person name="Meng A."/>
            <person name="Brown T."/>
            <person name="Cohen L."/>
        </authorList>
    </citation>
    <scope>NUCLEOTIDE SEQUENCE</scope>
    <source>
        <strain evidence="3">CCMP125</strain>
    </source>
</reference>
<dbReference type="PANTHER" id="PTHR47942:SF63">
    <property type="entry name" value="PENTATRICOPEPTIDE REPEAT-CONTAINING PROTEIN"/>
    <property type="match status" value="1"/>
</dbReference>
<organism evidence="3">
    <name type="scientific">Entomoneis paludosa</name>
    <dbReference type="NCBI Taxonomy" id="265537"/>
    <lineage>
        <taxon>Eukaryota</taxon>
        <taxon>Sar</taxon>
        <taxon>Stramenopiles</taxon>
        <taxon>Ochrophyta</taxon>
        <taxon>Bacillariophyta</taxon>
        <taxon>Bacillariophyceae</taxon>
        <taxon>Bacillariophycidae</taxon>
        <taxon>Entomoneidaceae</taxon>
        <taxon>Entomoneis</taxon>
    </lineage>
</organism>
<dbReference type="InterPro" id="IPR051222">
    <property type="entry name" value="PPR/CCM1_RNA-binding"/>
</dbReference>
<name>A0A7S3DQB4_9STRA</name>
<dbReference type="AlphaFoldDB" id="A0A7S3DQB4"/>
<feature type="repeat" description="PPR" evidence="2">
    <location>
        <begin position="696"/>
        <end position="730"/>
    </location>
</feature>
<evidence type="ECO:0000256" key="1">
    <source>
        <dbReference type="ARBA" id="ARBA00022737"/>
    </source>
</evidence>
<dbReference type="Gene3D" id="1.25.40.10">
    <property type="entry name" value="Tetratricopeptide repeat domain"/>
    <property type="match status" value="5"/>
</dbReference>
<dbReference type="PANTHER" id="PTHR47942">
    <property type="entry name" value="TETRATRICOPEPTIDE REPEAT (TPR)-LIKE SUPERFAMILY PROTEIN-RELATED"/>
    <property type="match status" value="1"/>
</dbReference>
<dbReference type="NCBIfam" id="TIGR00756">
    <property type="entry name" value="PPR"/>
    <property type="match status" value="1"/>
</dbReference>
<dbReference type="Pfam" id="PF13812">
    <property type="entry name" value="PPR_3"/>
    <property type="match status" value="2"/>
</dbReference>
<evidence type="ECO:0008006" key="4">
    <source>
        <dbReference type="Google" id="ProtNLM"/>
    </source>
</evidence>
<feature type="repeat" description="PPR" evidence="2">
    <location>
        <begin position="982"/>
        <end position="1019"/>
    </location>
</feature>
<keyword evidence="1" id="KW-0677">Repeat</keyword>
<dbReference type="InterPro" id="IPR011990">
    <property type="entry name" value="TPR-like_helical_dom_sf"/>
</dbReference>